<name>A0ABD3I2J0_9MARC</name>
<dbReference type="PRINTS" id="PR01415">
    <property type="entry name" value="ANKYRIN"/>
</dbReference>
<dbReference type="PROSITE" id="PS50088">
    <property type="entry name" value="ANK_REPEAT"/>
    <property type="match status" value="2"/>
</dbReference>
<evidence type="ECO:0000313" key="4">
    <source>
        <dbReference type="EMBL" id="KAL3697793.1"/>
    </source>
</evidence>
<dbReference type="EMBL" id="JBJQOH010000002">
    <property type="protein sequence ID" value="KAL3697793.1"/>
    <property type="molecule type" value="Genomic_DNA"/>
</dbReference>
<dbReference type="PANTHER" id="PTHR24171">
    <property type="entry name" value="ANKYRIN REPEAT DOMAIN-CONTAINING PROTEIN 39-RELATED"/>
    <property type="match status" value="1"/>
</dbReference>
<evidence type="ECO:0000256" key="2">
    <source>
        <dbReference type="ARBA" id="ARBA00023043"/>
    </source>
</evidence>
<feature type="repeat" description="ANK" evidence="3">
    <location>
        <begin position="433"/>
        <end position="465"/>
    </location>
</feature>
<gene>
    <name evidence="4" type="ORF">R1sor_011869</name>
</gene>
<dbReference type="AlphaFoldDB" id="A0ABD3I2J0"/>
<comment type="caution">
    <text evidence="4">The sequence shown here is derived from an EMBL/GenBank/DDBJ whole genome shotgun (WGS) entry which is preliminary data.</text>
</comment>
<dbReference type="Gene3D" id="1.25.40.20">
    <property type="entry name" value="Ankyrin repeat-containing domain"/>
    <property type="match status" value="1"/>
</dbReference>
<keyword evidence="5" id="KW-1185">Reference proteome</keyword>
<dbReference type="SUPFAM" id="SSF48403">
    <property type="entry name" value="Ankyrin repeat"/>
    <property type="match status" value="1"/>
</dbReference>
<protein>
    <submittedName>
        <fullName evidence="4">Uncharacterized protein</fullName>
    </submittedName>
</protein>
<proteinExistence type="predicted"/>
<evidence type="ECO:0000256" key="3">
    <source>
        <dbReference type="PROSITE-ProRule" id="PRU00023"/>
    </source>
</evidence>
<accession>A0ABD3I2J0</accession>
<keyword evidence="1" id="KW-0677">Repeat</keyword>
<keyword evidence="2 3" id="KW-0040">ANK repeat</keyword>
<dbReference type="Gene3D" id="3.80.10.10">
    <property type="entry name" value="Ribonuclease Inhibitor"/>
    <property type="match status" value="1"/>
</dbReference>
<organism evidence="4 5">
    <name type="scientific">Riccia sorocarpa</name>
    <dbReference type="NCBI Taxonomy" id="122646"/>
    <lineage>
        <taxon>Eukaryota</taxon>
        <taxon>Viridiplantae</taxon>
        <taxon>Streptophyta</taxon>
        <taxon>Embryophyta</taxon>
        <taxon>Marchantiophyta</taxon>
        <taxon>Marchantiopsida</taxon>
        <taxon>Marchantiidae</taxon>
        <taxon>Marchantiales</taxon>
        <taxon>Ricciaceae</taxon>
        <taxon>Riccia</taxon>
    </lineage>
</organism>
<sequence>MACDSPTEVGGDMDKITSVEPLELPIEFHGAFEESANITDLPGVLVSAILTRMSNPIDVAHAFVASRVFWSVAKTSPFRLQLRPKRSDEAHTREIWTRSAVAGIRRTMSSTQELDLSGCPLLDSDIAPLLVDLSSLERLILDDCQKLTAASSANPLTKAVRSGLHSLSLQRCFRFRDPAAGELFASTTAVGSRLETLLLQEFDKINLPHDFPIPESLEAGQGKMSSASMEQLVKNVVSKVPGSSLRILALQKCYNLQVSELFVIGETCSLVEILMLGGSILVEYTSNKSQVTVDLRTASSTLVMIANRLHCLRILEMTFFQRPVFNTVRGRISPSIQVWDFCEKNSVMAAVRMVARLKGCSMPLVSEEDASFLDWCIDKDIDMDHDYYNLYPWMVEIKPEFLGECSIDDIRWDLATSDLLMALKAGANLCNGAGKTPLHMACARGDIDRVIKLFFIGASIGKSTGEVRDYHGDTVLMRAAENGNGKVCDLLLKAGADVLAKNSRTKATPLYTALSLGNTAALEVMIAHCKEHGIDWQEHHTVCARDSFQRHIIVPKFVSSYEQSLGAVGKKCKAKILKSN</sequence>
<evidence type="ECO:0000256" key="1">
    <source>
        <dbReference type="ARBA" id="ARBA00022737"/>
    </source>
</evidence>
<dbReference type="Proteomes" id="UP001633002">
    <property type="component" value="Unassembled WGS sequence"/>
</dbReference>
<dbReference type="InterPro" id="IPR036770">
    <property type="entry name" value="Ankyrin_rpt-contain_sf"/>
</dbReference>
<dbReference type="SMART" id="SM00248">
    <property type="entry name" value="ANK"/>
    <property type="match status" value="3"/>
</dbReference>
<dbReference type="SUPFAM" id="SSF52047">
    <property type="entry name" value="RNI-like"/>
    <property type="match status" value="1"/>
</dbReference>
<evidence type="ECO:0000313" key="5">
    <source>
        <dbReference type="Proteomes" id="UP001633002"/>
    </source>
</evidence>
<dbReference type="PANTHER" id="PTHR24171:SF9">
    <property type="entry name" value="ANKYRIN REPEAT DOMAIN-CONTAINING PROTEIN 39"/>
    <property type="match status" value="1"/>
</dbReference>
<dbReference type="InterPro" id="IPR002110">
    <property type="entry name" value="Ankyrin_rpt"/>
</dbReference>
<dbReference type="Pfam" id="PF12796">
    <property type="entry name" value="Ank_2"/>
    <property type="match status" value="1"/>
</dbReference>
<dbReference type="InterPro" id="IPR032675">
    <property type="entry name" value="LRR_dom_sf"/>
</dbReference>
<feature type="repeat" description="ANK" evidence="3">
    <location>
        <begin position="471"/>
        <end position="503"/>
    </location>
</feature>
<reference evidence="4 5" key="1">
    <citation type="submission" date="2024-09" db="EMBL/GenBank/DDBJ databases">
        <title>Chromosome-scale assembly of Riccia sorocarpa.</title>
        <authorList>
            <person name="Paukszto L."/>
        </authorList>
    </citation>
    <scope>NUCLEOTIDE SEQUENCE [LARGE SCALE GENOMIC DNA]</scope>
    <source>
        <strain evidence="4">LP-2024</strain>
        <tissue evidence="4">Aerial parts of the thallus</tissue>
    </source>
</reference>
<dbReference type="PROSITE" id="PS50297">
    <property type="entry name" value="ANK_REP_REGION"/>
    <property type="match status" value="2"/>
</dbReference>